<dbReference type="Gene3D" id="2.40.30.170">
    <property type="match status" value="1"/>
</dbReference>
<feature type="domain" description="Multidrug resistance protein MdtA-like barrel-sandwich hybrid" evidence="1">
    <location>
        <begin position="36"/>
        <end position="259"/>
    </location>
</feature>
<dbReference type="SUPFAM" id="SSF111369">
    <property type="entry name" value="HlyD-like secretion proteins"/>
    <property type="match status" value="1"/>
</dbReference>
<evidence type="ECO:0000313" key="3">
    <source>
        <dbReference type="Proteomes" id="UP000550787"/>
    </source>
</evidence>
<dbReference type="PRINTS" id="PR01490">
    <property type="entry name" value="RTXTOXIND"/>
</dbReference>
<name>A0A7W4NIJ1_GLUDI</name>
<sequence>MLVISTIFALFMLLRYGVYTRRVHATGQIVPIGGVVSILPGQPGTITSVHAREGQRVKNGDVLFELDLDVVNYAGNTRARVIETLFRQKHALEDQRKLRSKNAKMEKDALSSELELTREQRRASLSQIKEYESVTPVVDAQLNRMRNATVDHVISTIQLQQQSLTYAQIMFSKNQAVNLRSESDIKLTELSRRLASFDDDVAKDLDEIDRQIARIDEDIEDNEGHRHVKVEAPCSGVLTSLTVTLGQQVEAATPLATIVQGNDAVQAELYVSSDAIGFIRPGQPVLLRYDPYPYRRFGLYLGRVTEITRAPLPKEGSQWDTQAGHANPADSGGLSGNVFRVIVTPDHRYVLANGERHRLEAGTALSADIAIEKRQLWAWAIDPLVGVGDAVETAMLGAGSGERQ</sequence>
<protein>
    <submittedName>
        <fullName evidence="2">HlyD family efflux transporter periplasmic adaptor subunit</fullName>
    </submittedName>
</protein>
<dbReference type="AlphaFoldDB" id="A0A7W4NIJ1"/>
<proteinExistence type="predicted"/>
<dbReference type="Gene3D" id="2.40.50.100">
    <property type="match status" value="1"/>
</dbReference>
<dbReference type="EMBL" id="JABEQG010000081">
    <property type="protein sequence ID" value="MBB2158384.1"/>
    <property type="molecule type" value="Genomic_DNA"/>
</dbReference>
<reference evidence="2 3" key="1">
    <citation type="submission" date="2020-04" db="EMBL/GenBank/DDBJ databases">
        <title>Description of novel Gluconacetobacter.</title>
        <authorList>
            <person name="Sombolestani A."/>
        </authorList>
    </citation>
    <scope>NUCLEOTIDE SEQUENCE [LARGE SCALE GENOMIC DNA]</scope>
    <source>
        <strain evidence="2 3">LMG 7603</strain>
    </source>
</reference>
<dbReference type="Proteomes" id="UP000550787">
    <property type="component" value="Unassembled WGS sequence"/>
</dbReference>
<evidence type="ECO:0000259" key="1">
    <source>
        <dbReference type="Pfam" id="PF25917"/>
    </source>
</evidence>
<evidence type="ECO:0000313" key="2">
    <source>
        <dbReference type="EMBL" id="MBB2158384.1"/>
    </source>
</evidence>
<gene>
    <name evidence="2" type="ORF">HLH33_19170</name>
</gene>
<comment type="caution">
    <text evidence="2">The sequence shown here is derived from an EMBL/GenBank/DDBJ whole genome shotgun (WGS) entry which is preliminary data.</text>
</comment>
<dbReference type="InterPro" id="IPR050739">
    <property type="entry name" value="MFP"/>
</dbReference>
<accession>A0A7W4NIJ1</accession>
<dbReference type="InterPro" id="IPR058625">
    <property type="entry name" value="MdtA-like_BSH"/>
</dbReference>
<dbReference type="PANTHER" id="PTHR30386:SF28">
    <property type="entry name" value="EXPORTED PROTEIN"/>
    <property type="match status" value="1"/>
</dbReference>
<dbReference type="Pfam" id="PF25917">
    <property type="entry name" value="BSH_RND"/>
    <property type="match status" value="1"/>
</dbReference>
<dbReference type="PANTHER" id="PTHR30386">
    <property type="entry name" value="MEMBRANE FUSION SUBUNIT OF EMRAB-TOLC MULTIDRUG EFFLUX PUMP"/>
    <property type="match status" value="1"/>
</dbReference>
<organism evidence="2 3">
    <name type="scientific">Gluconacetobacter diazotrophicus</name>
    <name type="common">Acetobacter diazotrophicus</name>
    <dbReference type="NCBI Taxonomy" id="33996"/>
    <lineage>
        <taxon>Bacteria</taxon>
        <taxon>Pseudomonadati</taxon>
        <taxon>Pseudomonadota</taxon>
        <taxon>Alphaproteobacteria</taxon>
        <taxon>Acetobacterales</taxon>
        <taxon>Acetobacteraceae</taxon>
        <taxon>Gluconacetobacter</taxon>
    </lineage>
</organism>